<name>A0A3B0STW0_9ZZZZ</name>
<sequence>MAARRLGQRVDWTVNMSPRAVFVVATIFCCLLVTQAPREAQAAASDELENPAAPTSGAQWQIGVNRMAYWSGEEPLINILAANRADPGWPADVFDRETQTFLKIPGGQSSLNIALLRNGAKSNRDYYRGDYIIEWDGDGDVATTLAGAGSLSREGPNRIRETYKGNRGGWASAVIRKIGKCPSDRLRDQCGISNIRIYRAEHEAALKAGKIFNPDFVKNIARYDIVRTMDWNMTRGVTRADQIPDMGAQFWSGAVVPIEAQFKLAAEAGVALWLNAPARLGAADGLNARLEAMPDQQARKALIATQFDAVAASKEWDNYAALIVKAMIATDYPIDRPFYLELANETWQWGGGFSYATEWFWSLTDALWDKTGKRYPGNPTRGAYGYLSARLAAAFAKALDDAGRGDQPWTLVIGAQTAWGEQVLGPLEGVKDYAALAPADAFSQPMARFGLATTGYYRGAFGDAKGGLFGASVKGAAWRAQWLARLDAD</sequence>
<dbReference type="EMBL" id="UOEH01000620">
    <property type="protein sequence ID" value="VAW07920.1"/>
    <property type="molecule type" value="Genomic_DNA"/>
</dbReference>
<evidence type="ECO:0008006" key="2">
    <source>
        <dbReference type="Google" id="ProtNLM"/>
    </source>
</evidence>
<feature type="non-terminal residue" evidence="1">
    <location>
        <position position="489"/>
    </location>
</feature>
<dbReference type="AlphaFoldDB" id="A0A3B0STW0"/>
<evidence type="ECO:0000313" key="1">
    <source>
        <dbReference type="EMBL" id="VAW07920.1"/>
    </source>
</evidence>
<reference evidence="1" key="1">
    <citation type="submission" date="2018-06" db="EMBL/GenBank/DDBJ databases">
        <authorList>
            <person name="Zhirakovskaya E."/>
        </authorList>
    </citation>
    <scope>NUCLEOTIDE SEQUENCE</scope>
</reference>
<proteinExistence type="predicted"/>
<accession>A0A3B0STW0</accession>
<gene>
    <name evidence="1" type="ORF">MNBD_ALPHA05-817</name>
</gene>
<protein>
    <recommendedName>
        <fullName evidence="2">Cellulose-binding domain protein</fullName>
    </recommendedName>
</protein>
<organism evidence="1">
    <name type="scientific">hydrothermal vent metagenome</name>
    <dbReference type="NCBI Taxonomy" id="652676"/>
    <lineage>
        <taxon>unclassified sequences</taxon>
        <taxon>metagenomes</taxon>
        <taxon>ecological metagenomes</taxon>
    </lineage>
</organism>